<feature type="compositionally biased region" description="Polar residues" evidence="1">
    <location>
        <begin position="294"/>
        <end position="307"/>
    </location>
</feature>
<evidence type="ECO:0000313" key="3">
    <source>
        <dbReference type="EMBL" id="MFD2903272.1"/>
    </source>
</evidence>
<feature type="region of interest" description="Disordered" evidence="1">
    <location>
        <begin position="418"/>
        <end position="461"/>
    </location>
</feature>
<feature type="domain" description="Organic solvent tolerance-like N-terminal" evidence="2">
    <location>
        <begin position="38"/>
        <end position="175"/>
    </location>
</feature>
<evidence type="ECO:0000313" key="4">
    <source>
        <dbReference type="Proteomes" id="UP001597509"/>
    </source>
</evidence>
<feature type="compositionally biased region" description="Basic and acidic residues" evidence="1">
    <location>
        <begin position="421"/>
        <end position="452"/>
    </location>
</feature>
<evidence type="ECO:0000259" key="2">
    <source>
        <dbReference type="Pfam" id="PF13100"/>
    </source>
</evidence>
<dbReference type="Proteomes" id="UP001597509">
    <property type="component" value="Unassembled WGS sequence"/>
</dbReference>
<feature type="compositionally biased region" description="Basic and acidic residues" evidence="1">
    <location>
        <begin position="721"/>
        <end position="771"/>
    </location>
</feature>
<organism evidence="3 4">
    <name type="scientific">Sphingobacterium anhuiense</name>
    <dbReference type="NCBI Taxonomy" id="493780"/>
    <lineage>
        <taxon>Bacteria</taxon>
        <taxon>Pseudomonadati</taxon>
        <taxon>Bacteroidota</taxon>
        <taxon>Sphingobacteriia</taxon>
        <taxon>Sphingobacteriales</taxon>
        <taxon>Sphingobacteriaceae</taxon>
        <taxon>Sphingobacterium</taxon>
    </lineage>
</organism>
<protein>
    <submittedName>
        <fullName evidence="3">OstA-like protein</fullName>
    </submittedName>
</protein>
<accession>A0ABW5YUR4</accession>
<name>A0ABW5YUR4_9SPHI</name>
<proteinExistence type="predicted"/>
<dbReference type="InterPro" id="IPR005653">
    <property type="entry name" value="OstA-like_N"/>
</dbReference>
<dbReference type="Pfam" id="PF13100">
    <property type="entry name" value="OstA_2"/>
    <property type="match status" value="1"/>
</dbReference>
<feature type="compositionally biased region" description="Basic and acidic residues" evidence="1">
    <location>
        <begin position="309"/>
        <end position="332"/>
    </location>
</feature>
<sequence length="795" mass="89763">MSFIFMALGLMLASAQQQDELRLLSSSYSVLNSKTGNAMFYRPVYEHKGSTLSADSGYLHKDDIGRQFFEAYSNVIITQPTGTQIFADKLHYDAASQNATLTQNVRMVSRSSILTTNHLQYNMRSSVGNYYGGGRITSGTDTITSTNATYFENTQDAFFNKKVVVRTPNVKIYTDSMKYNSPSSMTYFYTPTNIKGNKGENLYTEKGDYNTNTGVANFTKKNLYTEGSKMLKGDTLHYDRRTGEGEAIRNVVFVDTTDKFYAYGDKGLYRQSDESITMTDKPLIISVVKKDSTQSDSTNTGNTKASPSNKKEVKKKEKEDKKVKEEVVSKDDNKGENKLVKLDPVVVPKDSVQMDSIFMTADTLFSKMIIRSTYIPKNFKLSRDGGELDVEVDEDYGDDSDSTDTDFTAGLDSLQQQGDTLGKKEINTDAPQKKIKDKQAVLKEKTKQEPKKGIPNTDKTTAKPVVKDLNRFELEKNSKADSILRKNAVVPKADYSDQIFNKALKAAKNNQEKPAAPPDTAKTRIVKAYHNVRMFKSDFQAVADSVYYGMADSMFRLMGKPMIWAEKSQISGDTIFLQFVNQKLDNTLIVGNAFMVNATLDSAKYNQLKGRKITGFFDKNSLERMFVDGNAENIIYVVNEETNVATELFHDRSSRIKIYMENNKLKEYVSIRKVDGKVYPIAQLTQEKEFLPGFIWRPEDRPKSKEDLLNRKRSVAKDEIKVPETENKEGKPKEKTIKNIESEPEEKTPEAVKKQTAPKREIQKMESKTQGEKLQAVQDSTLIKAVSPNKEPIKK</sequence>
<gene>
    <name evidence="3" type="ORF">ACFS6I_05015</name>
</gene>
<keyword evidence="4" id="KW-1185">Reference proteome</keyword>
<comment type="caution">
    <text evidence="3">The sequence shown here is derived from an EMBL/GenBank/DDBJ whole genome shotgun (WGS) entry which is preliminary data.</text>
</comment>
<evidence type="ECO:0000256" key="1">
    <source>
        <dbReference type="SAM" id="MobiDB-lite"/>
    </source>
</evidence>
<feature type="region of interest" description="Disordered" evidence="1">
    <location>
        <begin position="721"/>
        <end position="795"/>
    </location>
</feature>
<dbReference type="Gene3D" id="2.60.450.10">
    <property type="entry name" value="Lipopolysaccharide (LPS) transport protein A like domain"/>
    <property type="match status" value="2"/>
</dbReference>
<reference evidence="4" key="1">
    <citation type="journal article" date="2019" name="Int. J. Syst. Evol. Microbiol.">
        <title>The Global Catalogue of Microorganisms (GCM) 10K type strain sequencing project: providing services to taxonomists for standard genome sequencing and annotation.</title>
        <authorList>
            <consortium name="The Broad Institute Genomics Platform"/>
            <consortium name="The Broad Institute Genome Sequencing Center for Infectious Disease"/>
            <person name="Wu L."/>
            <person name="Ma J."/>
        </authorList>
    </citation>
    <scope>NUCLEOTIDE SEQUENCE [LARGE SCALE GENOMIC DNA]</scope>
    <source>
        <strain evidence="4">KCTC 22209</strain>
    </source>
</reference>
<dbReference type="EMBL" id="JBHUPE010000003">
    <property type="protein sequence ID" value="MFD2903272.1"/>
    <property type="molecule type" value="Genomic_DNA"/>
</dbReference>
<feature type="region of interest" description="Disordered" evidence="1">
    <location>
        <begin position="290"/>
        <end position="332"/>
    </location>
</feature>